<dbReference type="InterPro" id="IPR028994">
    <property type="entry name" value="Integrin_alpha_N"/>
</dbReference>
<accession>A0ABW6XP16</accession>
<dbReference type="Pfam" id="PF13517">
    <property type="entry name" value="FG-GAP_3"/>
    <property type="match status" value="1"/>
</dbReference>
<gene>
    <name evidence="3" type="ORF">ACFY8C_12750</name>
</gene>
<comment type="caution">
    <text evidence="3">The sequence shown here is derived from an EMBL/GenBank/DDBJ whole genome shotgun (WGS) entry which is preliminary data.</text>
</comment>
<protein>
    <submittedName>
        <fullName evidence="3">FG-GAP repeat domain-containing protein</fullName>
    </submittedName>
</protein>
<dbReference type="Proteomes" id="UP001602370">
    <property type="component" value="Unassembled WGS sequence"/>
</dbReference>
<dbReference type="EMBL" id="JBIBDZ010000003">
    <property type="protein sequence ID" value="MFF5919210.1"/>
    <property type="molecule type" value="Genomic_DNA"/>
</dbReference>
<evidence type="ECO:0000313" key="3">
    <source>
        <dbReference type="EMBL" id="MFF5919210.1"/>
    </source>
</evidence>
<dbReference type="SUPFAM" id="SSF69318">
    <property type="entry name" value="Integrin alpha N-terminal domain"/>
    <property type="match status" value="1"/>
</dbReference>
<dbReference type="PROSITE" id="PS51318">
    <property type="entry name" value="TAT"/>
    <property type="match status" value="1"/>
</dbReference>
<name>A0ABW6XP16_9ACTN</name>
<proteinExistence type="predicted"/>
<dbReference type="InterPro" id="IPR013517">
    <property type="entry name" value="FG-GAP"/>
</dbReference>
<sequence>MIIRRRRALRGALAATAATIALTATAGTAFASGDPAGADRARATAVAEAERRPGDARRAGVLGAEDTPVETPTFSMMGVHKQTTEGYLYFPNREGGFGPRYHLELSYDFLADVIDVDNDKDGRGDGTWFLHKDGSLRYNWFSDDMQQHSKQVGTGWNTYRTVLSPGSIGGAKEADLIGVDTAGVLWSYLAYPDGSLTARTRVGGGWGQYDQVEGQGDLSGDGKPDIVARDTTGVLWLYKGTGDYTAPFAGRTRIGGGWNTYDRLLSVGDLDADGRTDLIARKPNGDLFRYSGSGSAPTVFQAPVKIGSSFQIYNLL</sequence>
<evidence type="ECO:0000313" key="4">
    <source>
        <dbReference type="Proteomes" id="UP001602370"/>
    </source>
</evidence>
<evidence type="ECO:0000256" key="2">
    <source>
        <dbReference type="SAM" id="SignalP"/>
    </source>
</evidence>
<organism evidence="3 4">
    <name type="scientific">Streptomyces flavochromogenes</name>
    <dbReference type="NCBI Taxonomy" id="68199"/>
    <lineage>
        <taxon>Bacteria</taxon>
        <taxon>Bacillati</taxon>
        <taxon>Actinomycetota</taxon>
        <taxon>Actinomycetes</taxon>
        <taxon>Kitasatosporales</taxon>
        <taxon>Streptomycetaceae</taxon>
        <taxon>Streptomyces</taxon>
    </lineage>
</organism>
<dbReference type="InterPro" id="IPR006311">
    <property type="entry name" value="TAT_signal"/>
</dbReference>
<reference evidence="3 4" key="1">
    <citation type="submission" date="2024-10" db="EMBL/GenBank/DDBJ databases">
        <title>The Natural Products Discovery Center: Release of the First 8490 Sequenced Strains for Exploring Actinobacteria Biosynthetic Diversity.</title>
        <authorList>
            <person name="Kalkreuter E."/>
            <person name="Kautsar S.A."/>
            <person name="Yang D."/>
            <person name="Bader C.D."/>
            <person name="Teijaro C.N."/>
            <person name="Fluegel L."/>
            <person name="Davis C.M."/>
            <person name="Simpson J.R."/>
            <person name="Lauterbach L."/>
            <person name="Steele A.D."/>
            <person name="Gui C."/>
            <person name="Meng S."/>
            <person name="Li G."/>
            <person name="Viehrig K."/>
            <person name="Ye F."/>
            <person name="Su P."/>
            <person name="Kiefer A.F."/>
            <person name="Nichols A."/>
            <person name="Cepeda A.J."/>
            <person name="Yan W."/>
            <person name="Fan B."/>
            <person name="Jiang Y."/>
            <person name="Adhikari A."/>
            <person name="Zheng C.-J."/>
            <person name="Schuster L."/>
            <person name="Cowan T.M."/>
            <person name="Smanski M.J."/>
            <person name="Chevrette M.G."/>
            <person name="De Carvalho L.P.S."/>
            <person name="Shen B."/>
        </authorList>
    </citation>
    <scope>NUCLEOTIDE SEQUENCE [LARGE SCALE GENOMIC DNA]</scope>
    <source>
        <strain evidence="3 4">NPDC012605</strain>
    </source>
</reference>
<dbReference type="Gene3D" id="2.115.10.10">
    <property type="entry name" value="Tachylectin 2"/>
    <property type="match status" value="1"/>
</dbReference>
<evidence type="ECO:0000256" key="1">
    <source>
        <dbReference type="ARBA" id="ARBA00022729"/>
    </source>
</evidence>
<feature type="signal peptide" evidence="2">
    <location>
        <begin position="1"/>
        <end position="31"/>
    </location>
</feature>
<keyword evidence="4" id="KW-1185">Reference proteome</keyword>
<feature type="chain" id="PRO_5045930667" evidence="2">
    <location>
        <begin position="32"/>
        <end position="316"/>
    </location>
</feature>
<keyword evidence="1 2" id="KW-0732">Signal</keyword>
<dbReference type="RefSeq" id="WP_388306866.1">
    <property type="nucleotide sequence ID" value="NZ_JBIBDZ010000003.1"/>
</dbReference>